<proteinExistence type="predicted"/>
<dbReference type="EMBL" id="JASBWV010000002">
    <property type="protein sequence ID" value="KAJ9127512.1"/>
    <property type="molecule type" value="Genomic_DNA"/>
</dbReference>
<organism evidence="1 2">
    <name type="scientific">Naganishia onofrii</name>
    <dbReference type="NCBI Taxonomy" id="1851511"/>
    <lineage>
        <taxon>Eukaryota</taxon>
        <taxon>Fungi</taxon>
        <taxon>Dikarya</taxon>
        <taxon>Basidiomycota</taxon>
        <taxon>Agaricomycotina</taxon>
        <taxon>Tremellomycetes</taxon>
        <taxon>Filobasidiales</taxon>
        <taxon>Filobasidiaceae</taxon>
        <taxon>Naganishia</taxon>
    </lineage>
</organism>
<evidence type="ECO:0000313" key="1">
    <source>
        <dbReference type="EMBL" id="KAJ9127512.1"/>
    </source>
</evidence>
<evidence type="ECO:0000313" key="2">
    <source>
        <dbReference type="Proteomes" id="UP001234202"/>
    </source>
</evidence>
<comment type="caution">
    <text evidence="1">The sequence shown here is derived from an EMBL/GenBank/DDBJ whole genome shotgun (WGS) entry which is preliminary data.</text>
</comment>
<reference evidence="1" key="1">
    <citation type="submission" date="2023-04" db="EMBL/GenBank/DDBJ databases">
        <title>Draft Genome sequencing of Naganishia species isolated from polar environments using Oxford Nanopore Technology.</title>
        <authorList>
            <person name="Leo P."/>
            <person name="Venkateswaran K."/>
        </authorList>
    </citation>
    <scope>NUCLEOTIDE SEQUENCE</scope>
    <source>
        <strain evidence="1">DBVPG 5303</strain>
    </source>
</reference>
<name>A0ACC2XW78_9TREE</name>
<sequence length="308" mass="34533">MSTAKLNLETKLTFHNGDKMPQLGFGVYKSERDVCEKSIATALDAGYRHIDSAQYYENEDLVGKAATSHSSIPRSELFLTTKTFNYSKGDTVESLLPGLIESVKKMHPVKEGEQPYVDLFLIHAPSSGPEGRQTLWDAFQELKKQGYAKNIGVSNFGVKHLETLKGEKPVVNQIELHCFFQQRDITDYCAKNGKSQIPSDNVQAQILSSDVLLRTGIVVQAYSPLVRMQKSEDPTLVKVAKEVGKEPTQVLIRWSLQKGFSPLPKSDTPSRIRQNADVYNFELSKEQMDTLDGLEAHFHVAPWNVNCE</sequence>
<protein>
    <submittedName>
        <fullName evidence="1">Uncharacterized protein</fullName>
    </submittedName>
</protein>
<keyword evidence="2" id="KW-1185">Reference proteome</keyword>
<gene>
    <name evidence="1" type="ORF">QFC24_000921</name>
</gene>
<accession>A0ACC2XW78</accession>
<dbReference type="Proteomes" id="UP001234202">
    <property type="component" value="Unassembled WGS sequence"/>
</dbReference>